<dbReference type="InterPro" id="IPR015760">
    <property type="entry name" value="TIF_IF2"/>
</dbReference>
<dbReference type="InterPro" id="IPR006847">
    <property type="entry name" value="IF2_N"/>
</dbReference>
<dbReference type="SUPFAM" id="SSF46955">
    <property type="entry name" value="Putative DNA-binding domain"/>
    <property type="match status" value="1"/>
</dbReference>
<evidence type="ECO:0000256" key="10">
    <source>
        <dbReference type="RuleBase" id="RU000644"/>
    </source>
</evidence>
<evidence type="ECO:0000256" key="4">
    <source>
        <dbReference type="ARBA" id="ARBA00022490"/>
    </source>
</evidence>
<dbReference type="Pfam" id="PF08364">
    <property type="entry name" value="IF2_assoc"/>
    <property type="match status" value="1"/>
</dbReference>
<dbReference type="Gene3D" id="3.40.50.300">
    <property type="entry name" value="P-loop containing nucleotide triphosphate hydrolases"/>
    <property type="match status" value="1"/>
</dbReference>
<dbReference type="EMBL" id="LSLI01000031">
    <property type="protein sequence ID" value="KXS32391.1"/>
    <property type="molecule type" value="Genomic_DNA"/>
</dbReference>
<feature type="region of interest" description="Disordered" evidence="12">
    <location>
        <begin position="148"/>
        <end position="173"/>
    </location>
</feature>
<dbReference type="GO" id="GO:0003924">
    <property type="term" value="F:GTPase activity"/>
    <property type="evidence" value="ECO:0007669"/>
    <property type="project" value="UniProtKB-UniRule"/>
</dbReference>
<protein>
    <recommendedName>
        <fullName evidence="3 9">Translation initiation factor IF-2</fullName>
    </recommendedName>
</protein>
<dbReference type="PROSITE" id="PS01176">
    <property type="entry name" value="IF2"/>
    <property type="match status" value="1"/>
</dbReference>
<dbReference type="SUPFAM" id="SSF50447">
    <property type="entry name" value="Translation proteins"/>
    <property type="match status" value="2"/>
</dbReference>
<dbReference type="InterPro" id="IPR000795">
    <property type="entry name" value="T_Tr_GTP-bd_dom"/>
</dbReference>
<dbReference type="InterPro" id="IPR036925">
    <property type="entry name" value="TIF_IF2_dom3_sf"/>
</dbReference>
<name>A0A139BTU0_9PROT</name>
<evidence type="ECO:0000256" key="5">
    <source>
        <dbReference type="ARBA" id="ARBA00022540"/>
    </source>
</evidence>
<evidence type="ECO:0000256" key="2">
    <source>
        <dbReference type="ARBA" id="ARBA00007733"/>
    </source>
</evidence>
<dbReference type="InterPro" id="IPR009000">
    <property type="entry name" value="Transl_B-barrel_sf"/>
</dbReference>
<feature type="region of interest" description="G-domain" evidence="9">
    <location>
        <begin position="364"/>
        <end position="512"/>
    </location>
</feature>
<dbReference type="Pfam" id="PF22042">
    <property type="entry name" value="EF-G_D2"/>
    <property type="match status" value="1"/>
</dbReference>
<dbReference type="Gene3D" id="2.40.30.10">
    <property type="entry name" value="Translation factors"/>
    <property type="match status" value="2"/>
</dbReference>
<dbReference type="Gene3D" id="3.30.56.50">
    <property type="entry name" value="Putative DNA-binding domain, N-terminal subdomain of bacterial translation initiation factor IF2"/>
    <property type="match status" value="1"/>
</dbReference>
<dbReference type="AlphaFoldDB" id="A0A139BTU0"/>
<dbReference type="InterPro" id="IPR023115">
    <property type="entry name" value="TIF_IF2_dom3"/>
</dbReference>
<dbReference type="CDD" id="cd03692">
    <property type="entry name" value="mtIF2_IVc"/>
    <property type="match status" value="1"/>
</dbReference>
<dbReference type="Gene3D" id="3.40.50.10050">
    <property type="entry name" value="Translation initiation factor IF- 2, domain 3"/>
    <property type="match status" value="1"/>
</dbReference>
<dbReference type="InterPro" id="IPR027417">
    <property type="entry name" value="P-loop_NTPase"/>
</dbReference>
<dbReference type="NCBIfam" id="TIGR00487">
    <property type="entry name" value="IF-2"/>
    <property type="match status" value="1"/>
</dbReference>
<dbReference type="Pfam" id="PF11987">
    <property type="entry name" value="IF-2"/>
    <property type="match status" value="1"/>
</dbReference>
<comment type="caution">
    <text evidence="14">The sequence shown here is derived from an EMBL/GenBank/DDBJ whole genome shotgun (WGS) entry which is preliminary data.</text>
</comment>
<dbReference type="InterPro" id="IPR000178">
    <property type="entry name" value="TF_IF2_bacterial-like"/>
</dbReference>
<dbReference type="InterPro" id="IPR004161">
    <property type="entry name" value="EFTu-like_2"/>
</dbReference>
<dbReference type="SUPFAM" id="SSF52156">
    <property type="entry name" value="Initiation factor IF2/eIF5b, domain 3"/>
    <property type="match status" value="1"/>
</dbReference>
<dbReference type="SUPFAM" id="SSF52540">
    <property type="entry name" value="P-loop containing nucleoside triphosphate hydrolases"/>
    <property type="match status" value="1"/>
</dbReference>
<keyword evidence="7 9" id="KW-0648">Protein biosynthesis</keyword>
<dbReference type="Pfam" id="PF03144">
    <property type="entry name" value="GTP_EFTU_D2"/>
    <property type="match status" value="1"/>
</dbReference>
<evidence type="ECO:0000313" key="15">
    <source>
        <dbReference type="Proteomes" id="UP000070578"/>
    </source>
</evidence>
<feature type="binding site" evidence="9">
    <location>
        <begin position="416"/>
        <end position="420"/>
    </location>
    <ligand>
        <name>GTP</name>
        <dbReference type="ChEBI" id="CHEBI:37565"/>
    </ligand>
</feature>
<dbReference type="InterPro" id="IPR044145">
    <property type="entry name" value="IF2_II"/>
</dbReference>
<dbReference type="Pfam" id="PF04760">
    <property type="entry name" value="IF2_N"/>
    <property type="match status" value="2"/>
</dbReference>
<keyword evidence="4 9" id="KW-0963">Cytoplasm</keyword>
<gene>
    <name evidence="9" type="primary">infB</name>
    <name evidence="14" type="ORF">AWT59_1484</name>
</gene>
<reference evidence="14 15" key="1">
    <citation type="submission" date="2016-02" db="EMBL/GenBank/DDBJ databases">
        <authorList>
            <person name="Wen L."/>
            <person name="He K."/>
            <person name="Yang H."/>
        </authorList>
    </citation>
    <scope>NUCLEOTIDE SEQUENCE [LARGE SCALE GENOMIC DNA]</scope>
    <source>
        <strain evidence="14">ShG14-8</strain>
    </source>
</reference>
<evidence type="ECO:0000256" key="12">
    <source>
        <dbReference type="SAM" id="MobiDB-lite"/>
    </source>
</evidence>
<proteinExistence type="inferred from homology"/>
<evidence type="ECO:0000256" key="3">
    <source>
        <dbReference type="ARBA" id="ARBA00020675"/>
    </source>
</evidence>
<evidence type="ECO:0000256" key="11">
    <source>
        <dbReference type="RuleBase" id="RU000645"/>
    </source>
</evidence>
<dbReference type="FunFam" id="3.40.50.300:FF:000019">
    <property type="entry name" value="Translation initiation factor IF-2"/>
    <property type="match status" value="1"/>
</dbReference>
<organism evidence="14 15">
    <name type="scientific">Candidatus Gallionella acididurans</name>
    <dbReference type="NCBI Taxonomy" id="1796491"/>
    <lineage>
        <taxon>Bacteria</taxon>
        <taxon>Pseudomonadati</taxon>
        <taxon>Pseudomonadota</taxon>
        <taxon>Betaproteobacteria</taxon>
        <taxon>Nitrosomonadales</taxon>
        <taxon>Gallionellaceae</taxon>
        <taxon>Gallionella</taxon>
    </lineage>
</organism>
<dbReference type="GO" id="GO:0005829">
    <property type="term" value="C:cytosol"/>
    <property type="evidence" value="ECO:0007669"/>
    <property type="project" value="TreeGrafter"/>
</dbReference>
<dbReference type="InterPro" id="IPR053905">
    <property type="entry name" value="EF-G-like_DII"/>
</dbReference>
<dbReference type="PATRIC" id="fig|1796491.3.peg.1630"/>
<dbReference type="Pfam" id="PF00009">
    <property type="entry name" value="GTP_EFTU"/>
    <property type="match status" value="1"/>
</dbReference>
<keyword evidence="5 9" id="KW-0396">Initiation factor</keyword>
<feature type="region of interest" description="Disordered" evidence="12">
    <location>
        <begin position="199"/>
        <end position="239"/>
    </location>
</feature>
<dbReference type="NCBIfam" id="TIGR00231">
    <property type="entry name" value="small_GTP"/>
    <property type="match status" value="1"/>
</dbReference>
<comment type="subcellular location">
    <subcellularLocation>
        <location evidence="1 9 11">Cytoplasm</location>
    </subcellularLocation>
</comment>
<feature type="compositionally biased region" description="Basic and acidic residues" evidence="12">
    <location>
        <begin position="207"/>
        <end position="231"/>
    </location>
</feature>
<dbReference type="InterPro" id="IPR009061">
    <property type="entry name" value="DNA-bd_dom_put_sf"/>
</dbReference>
<keyword evidence="8 9" id="KW-0342">GTP-binding</keyword>
<evidence type="ECO:0000259" key="13">
    <source>
        <dbReference type="PROSITE" id="PS51722"/>
    </source>
</evidence>
<dbReference type="InterPro" id="IPR005225">
    <property type="entry name" value="Small_GTP-bd"/>
</dbReference>
<dbReference type="Proteomes" id="UP000070578">
    <property type="component" value="Unassembled WGS sequence"/>
</dbReference>
<feature type="binding site" evidence="9">
    <location>
        <begin position="470"/>
        <end position="473"/>
    </location>
    <ligand>
        <name>GTP</name>
        <dbReference type="ChEBI" id="CHEBI:37565"/>
    </ligand>
</feature>
<keyword evidence="6 9" id="KW-0547">Nucleotide-binding</keyword>
<comment type="similarity">
    <text evidence="2 9 10">Belongs to the TRAFAC class translation factor GTPase superfamily. Classic translation factor GTPase family. IF-2 subfamily.</text>
</comment>
<dbReference type="CDD" id="cd01887">
    <property type="entry name" value="IF2_eIF5B"/>
    <property type="match status" value="1"/>
</dbReference>
<feature type="binding site" evidence="9">
    <location>
        <begin position="370"/>
        <end position="377"/>
    </location>
    <ligand>
        <name>GTP</name>
        <dbReference type="ChEBI" id="CHEBI:37565"/>
    </ligand>
</feature>
<sequence>MGKLNVSQFATELGLPVALLLEQLKAAGIAKEQESDPMSEKDKAKLLEHLRQAHGAEKPAKKITLIRRETSEIKKADSTGRARTIQVEVRKRRVVAPTAPAESAATAASVETAIPPKKVNKSTKVVDEQELATREEEARLHAELAARQAAEVQVKQERNKRKAAPKSTEPEPQPVIAVAAKVEETIPAAAPIVNLAEGTLHKPAPKPGDKIVKPSKKPKPEVKASPWDDKGHKKRAPVKTGEKTGVWTTPVRAPRHDRHSKHVAEPEHAFSLPTEPIVHEVAVPETITVAELAQKMSIKAGEIIKVLMNMGSMVTINQVLDQETAMIVVEEMGHVAKAAKLDDPDAYLIDTEAHQDSLLEPRAPVVTVMGHVDHGKTSLLDYIRRTRVASGEAGGITQHIGAYHVDTPRGMVTFLDTPGHEAFTAMRARGAKATDIVILVVAADDGVMPQTKEAIAHARAAKVPLVVAVTKIDKPEANAERVKQELVAEGVTPEDWGGDAMFVEVSSKTGQGIDHLLEGVLLQAEVLELKAPRTTHAKGLVIEARLDKGKGPVATVLIQSGTMKRGDAVLVGSVFGRVRAMLDENGKTVNEAGPSIPVEIQGLSEVPAAGEELMVLADEKRAREIALFRQGKYRGVKLAKQQAAKLENMFEQMAEGEVRTLSLIVKSDVQGSAEAIAQSLQKLSTNEVKVNLIHGGVGAISESDVNLALASKAIIIGFNTRADAAARKLAESSGVDIRYYNIIYAMVDEIKAALSGMLAPEKRESIMGMVEVRQVFTVSKVGTIAGCYVLEGLIKRGAKVRVLRDNVVIHDGELDSLKRFKDDVKEVKANFECGLSVKNFNDLVVGDKLEAYEIVEVARAL</sequence>
<dbReference type="GO" id="GO:0003743">
    <property type="term" value="F:translation initiation factor activity"/>
    <property type="evidence" value="ECO:0007669"/>
    <property type="project" value="UniProtKB-UniRule"/>
</dbReference>
<evidence type="ECO:0000313" key="14">
    <source>
        <dbReference type="EMBL" id="KXS32391.1"/>
    </source>
</evidence>
<dbReference type="FunFam" id="3.40.50.10050:FF:000001">
    <property type="entry name" value="Translation initiation factor IF-2"/>
    <property type="match status" value="1"/>
</dbReference>
<evidence type="ECO:0000256" key="9">
    <source>
        <dbReference type="HAMAP-Rule" id="MF_00100"/>
    </source>
</evidence>
<dbReference type="CDD" id="cd03702">
    <property type="entry name" value="IF2_mtIF2_II"/>
    <property type="match status" value="1"/>
</dbReference>
<dbReference type="GO" id="GO:0005525">
    <property type="term" value="F:GTP binding"/>
    <property type="evidence" value="ECO:0007669"/>
    <property type="project" value="UniProtKB-KW"/>
</dbReference>
<reference evidence="14 15" key="2">
    <citation type="submission" date="2016-03" db="EMBL/GenBank/DDBJ databases">
        <title>New uncultured bacterium of the family Gallionellaceae from acid mine drainage: description and reconstruction of genome based on metagenomic analysis of microbial community.</title>
        <authorList>
            <person name="Kadnikov V."/>
            <person name="Ivasenko D."/>
            <person name="Beletsky A."/>
            <person name="Mardanov A."/>
            <person name="Danilova E."/>
            <person name="Pimenov N."/>
            <person name="Karnachuk O."/>
            <person name="Ravin N."/>
        </authorList>
    </citation>
    <scope>NUCLEOTIDE SEQUENCE [LARGE SCALE GENOMIC DNA]</scope>
    <source>
        <strain evidence="14">ShG14-8</strain>
    </source>
</reference>
<evidence type="ECO:0000256" key="6">
    <source>
        <dbReference type="ARBA" id="ARBA00022741"/>
    </source>
</evidence>
<evidence type="ECO:0000256" key="8">
    <source>
        <dbReference type="ARBA" id="ARBA00023134"/>
    </source>
</evidence>
<evidence type="ECO:0000256" key="1">
    <source>
        <dbReference type="ARBA" id="ARBA00004496"/>
    </source>
</evidence>
<dbReference type="PANTHER" id="PTHR43381">
    <property type="entry name" value="TRANSLATION INITIATION FACTOR IF-2-RELATED"/>
    <property type="match status" value="1"/>
</dbReference>
<dbReference type="HAMAP" id="MF_00100_B">
    <property type="entry name" value="IF_2_B"/>
    <property type="match status" value="1"/>
</dbReference>
<dbReference type="PROSITE" id="PS51722">
    <property type="entry name" value="G_TR_2"/>
    <property type="match status" value="1"/>
</dbReference>
<evidence type="ECO:0000256" key="7">
    <source>
        <dbReference type="ARBA" id="ARBA00022917"/>
    </source>
</evidence>
<accession>A0A139BTU0</accession>
<dbReference type="InterPro" id="IPR013575">
    <property type="entry name" value="IF2_assoc_dom_bac"/>
</dbReference>
<dbReference type="PANTHER" id="PTHR43381:SF5">
    <property type="entry name" value="TR-TYPE G DOMAIN-CONTAINING PROTEIN"/>
    <property type="match status" value="1"/>
</dbReference>
<feature type="domain" description="Tr-type G" evidence="13">
    <location>
        <begin position="361"/>
        <end position="530"/>
    </location>
</feature>
<dbReference type="FunFam" id="2.40.30.10:FF:000008">
    <property type="entry name" value="Translation initiation factor IF-2"/>
    <property type="match status" value="1"/>
</dbReference>
<dbReference type="FunFam" id="2.40.30.10:FF:000007">
    <property type="entry name" value="Translation initiation factor IF-2"/>
    <property type="match status" value="1"/>
</dbReference>
<comment type="function">
    <text evidence="9 10">One of the essential components for the initiation of protein synthesis. Protects formylmethionyl-tRNA from spontaneous hydrolysis and promotes its binding to the 30S ribosomal subunits. Also involved in the hydrolysis of GTP during the formation of the 70S ribosomal complex.</text>
</comment>